<dbReference type="NCBIfam" id="NF004017">
    <property type="entry name" value="PRK05479.1"/>
    <property type="match status" value="1"/>
</dbReference>
<dbReference type="InterPro" id="IPR013116">
    <property type="entry name" value="KARI_N"/>
</dbReference>
<evidence type="ECO:0000256" key="3">
    <source>
        <dbReference type="ARBA" id="ARBA00004885"/>
    </source>
</evidence>
<dbReference type="GO" id="GO:0046872">
    <property type="term" value="F:metal ion binding"/>
    <property type="evidence" value="ECO:0007669"/>
    <property type="project" value="UniProtKB-KW"/>
</dbReference>
<dbReference type="PROSITE" id="PS51850">
    <property type="entry name" value="KARI_N"/>
    <property type="match status" value="1"/>
</dbReference>
<gene>
    <name evidence="14" type="ORF">UFOPK1960_00484</name>
</gene>
<evidence type="ECO:0000256" key="8">
    <source>
        <dbReference type="ARBA" id="ARBA00023002"/>
    </source>
</evidence>
<dbReference type="NCBIfam" id="NF009940">
    <property type="entry name" value="PRK13403.1"/>
    <property type="match status" value="1"/>
</dbReference>
<reference evidence="14" key="1">
    <citation type="submission" date="2020-05" db="EMBL/GenBank/DDBJ databases">
        <authorList>
            <person name="Chiriac C."/>
            <person name="Salcher M."/>
            <person name="Ghai R."/>
            <person name="Kavagutti S V."/>
        </authorList>
    </citation>
    <scope>NUCLEOTIDE SEQUENCE</scope>
</reference>
<name>A0A6J6ITT2_9ZZZZ</name>
<dbReference type="GO" id="GO:0050661">
    <property type="term" value="F:NADP binding"/>
    <property type="evidence" value="ECO:0007669"/>
    <property type="project" value="InterPro"/>
</dbReference>
<organism evidence="14">
    <name type="scientific">freshwater metagenome</name>
    <dbReference type="NCBI Taxonomy" id="449393"/>
    <lineage>
        <taxon>unclassified sequences</taxon>
        <taxon>metagenomes</taxon>
        <taxon>ecological metagenomes</taxon>
    </lineage>
</organism>
<evidence type="ECO:0000256" key="4">
    <source>
        <dbReference type="ARBA" id="ARBA00010318"/>
    </source>
</evidence>
<dbReference type="NCBIfam" id="TIGR00465">
    <property type="entry name" value="ilvC"/>
    <property type="match status" value="1"/>
</dbReference>
<keyword evidence="8" id="KW-0560">Oxidoreductase</keyword>
<keyword evidence="7" id="KW-0460">Magnesium</keyword>
<dbReference type="UniPathway" id="UPA00047">
    <property type="reaction ID" value="UER00056"/>
</dbReference>
<dbReference type="InterPro" id="IPR014359">
    <property type="entry name" value="KARI_prok"/>
</dbReference>
<dbReference type="InterPro" id="IPR013023">
    <property type="entry name" value="KARI"/>
</dbReference>
<evidence type="ECO:0000259" key="12">
    <source>
        <dbReference type="PROSITE" id="PS51850"/>
    </source>
</evidence>
<dbReference type="PIRSF" id="PIRSF000116">
    <property type="entry name" value="IlvC_gammaproteo"/>
    <property type="match status" value="1"/>
</dbReference>
<evidence type="ECO:0000256" key="11">
    <source>
        <dbReference type="ARBA" id="ARBA00050044"/>
    </source>
</evidence>
<dbReference type="Pfam" id="PF07991">
    <property type="entry name" value="KARI_N"/>
    <property type="match status" value="1"/>
</dbReference>
<evidence type="ECO:0000256" key="10">
    <source>
        <dbReference type="ARBA" id="ARBA00050043"/>
    </source>
</evidence>
<comment type="cofactor">
    <cofactor evidence="1">
        <name>Mg(2+)</name>
        <dbReference type="ChEBI" id="CHEBI:18420"/>
    </cofactor>
</comment>
<dbReference type="GO" id="GO:0009097">
    <property type="term" value="P:isoleucine biosynthetic process"/>
    <property type="evidence" value="ECO:0007669"/>
    <property type="project" value="UniProtKB-UniPathway"/>
</dbReference>
<evidence type="ECO:0000256" key="7">
    <source>
        <dbReference type="ARBA" id="ARBA00022842"/>
    </source>
</evidence>
<keyword evidence="5" id="KW-0028">Amino-acid biosynthesis</keyword>
<sequence length="342" mass="36651">MAAKLYYENDCDVSIIQGRKVAIIGYGSQGHAHALNLKESGVPVVVGLREGSSSAAKATAAGLTVKSIADAAKWADVIMMTMPDTEQKATYDAHIKRFMKAGKALAFAHGFNIRFKRIRPPKGVDIIMIAPKGPGHLVRRTFTEGGGVPCLIAVEQDATGNGKKVALSYAAAIGGARAGIIETTFSEETETDLFGEQVVLCGGLTSLVQAGFETLVEAGYQPEMAYFECLHEVKLIVDLMYEEGIAGMRYSISDTAEYGDVSRGPRIVTPATKKVMQKILKEIQSGKFAKEWIAESESGRVNFNALRKAGAEHQIESVGKSLRSMMPWISAGKQKVSEASGG</sequence>
<dbReference type="Pfam" id="PF01450">
    <property type="entry name" value="KARI_C"/>
    <property type="match status" value="1"/>
</dbReference>
<dbReference type="AlphaFoldDB" id="A0A6J6ITT2"/>
<dbReference type="UniPathway" id="UPA00049">
    <property type="reaction ID" value="UER00060"/>
</dbReference>
<dbReference type="PANTHER" id="PTHR21371:SF1">
    <property type="entry name" value="KETOL-ACID REDUCTOISOMERASE, MITOCHONDRIAL"/>
    <property type="match status" value="1"/>
</dbReference>
<dbReference type="GO" id="GO:0005829">
    <property type="term" value="C:cytosol"/>
    <property type="evidence" value="ECO:0007669"/>
    <property type="project" value="TreeGrafter"/>
</dbReference>
<evidence type="ECO:0000259" key="13">
    <source>
        <dbReference type="PROSITE" id="PS51851"/>
    </source>
</evidence>
<dbReference type="InterPro" id="IPR036291">
    <property type="entry name" value="NAD(P)-bd_dom_sf"/>
</dbReference>
<evidence type="ECO:0000256" key="9">
    <source>
        <dbReference type="ARBA" id="ARBA00023304"/>
    </source>
</evidence>
<dbReference type="PANTHER" id="PTHR21371">
    <property type="entry name" value="KETOL-ACID REDUCTOISOMERASE, MITOCHONDRIAL"/>
    <property type="match status" value="1"/>
</dbReference>
<dbReference type="InterPro" id="IPR000506">
    <property type="entry name" value="KARI_C"/>
</dbReference>
<accession>A0A6J6ITT2</accession>
<dbReference type="InterPro" id="IPR008927">
    <property type="entry name" value="6-PGluconate_DH-like_C_sf"/>
</dbReference>
<evidence type="ECO:0000313" key="14">
    <source>
        <dbReference type="EMBL" id="CAB4627713.1"/>
    </source>
</evidence>
<keyword evidence="9" id="KW-0100">Branched-chain amino acid biosynthesis</keyword>
<dbReference type="GO" id="GO:0009099">
    <property type="term" value="P:L-valine biosynthetic process"/>
    <property type="evidence" value="ECO:0007669"/>
    <property type="project" value="UniProtKB-UniPathway"/>
</dbReference>
<feature type="domain" description="KARI N-terminal Rossmann" evidence="12">
    <location>
        <begin position="3"/>
        <end position="183"/>
    </location>
</feature>
<feature type="domain" description="KARI C-terminal knotted" evidence="13">
    <location>
        <begin position="184"/>
        <end position="329"/>
    </location>
</feature>
<comment type="pathway">
    <text evidence="3">Amino-acid biosynthesis; L-isoleucine biosynthesis; L-isoleucine from 2-oxobutanoate: step 2/4.</text>
</comment>
<proteinExistence type="inferred from homology"/>
<protein>
    <recommendedName>
        <fullName evidence="11">Ketol-acid reductoisomerase type 1</fullName>
    </recommendedName>
    <alternativeName>
        <fullName evidence="10">Ketol-acid reductoisomerase type I</fullName>
    </alternativeName>
</protein>
<dbReference type="SUPFAM" id="SSF48179">
    <property type="entry name" value="6-phosphogluconate dehydrogenase C-terminal domain-like"/>
    <property type="match status" value="1"/>
</dbReference>
<dbReference type="GO" id="GO:0004455">
    <property type="term" value="F:ketol-acid reductoisomerase activity"/>
    <property type="evidence" value="ECO:0007669"/>
    <property type="project" value="InterPro"/>
</dbReference>
<evidence type="ECO:0000256" key="2">
    <source>
        <dbReference type="ARBA" id="ARBA00004864"/>
    </source>
</evidence>
<dbReference type="Gene3D" id="6.10.240.10">
    <property type="match status" value="1"/>
</dbReference>
<dbReference type="HAMAP" id="MF_00435">
    <property type="entry name" value="IlvC"/>
    <property type="match status" value="1"/>
</dbReference>
<dbReference type="Gene3D" id="3.40.50.720">
    <property type="entry name" value="NAD(P)-binding Rossmann-like Domain"/>
    <property type="match status" value="1"/>
</dbReference>
<evidence type="ECO:0000256" key="6">
    <source>
        <dbReference type="ARBA" id="ARBA00022723"/>
    </source>
</evidence>
<comment type="similarity">
    <text evidence="4">Belongs to the ketol-acid reductoisomerase family.</text>
</comment>
<dbReference type="EMBL" id="CAEZVL010000052">
    <property type="protein sequence ID" value="CAB4627713.1"/>
    <property type="molecule type" value="Genomic_DNA"/>
</dbReference>
<evidence type="ECO:0000256" key="1">
    <source>
        <dbReference type="ARBA" id="ARBA00001946"/>
    </source>
</evidence>
<dbReference type="SUPFAM" id="SSF51735">
    <property type="entry name" value="NAD(P)-binding Rossmann-fold domains"/>
    <property type="match status" value="1"/>
</dbReference>
<evidence type="ECO:0000256" key="5">
    <source>
        <dbReference type="ARBA" id="ARBA00022605"/>
    </source>
</evidence>
<keyword evidence="6" id="KW-0479">Metal-binding</keyword>
<comment type="pathway">
    <text evidence="2">Amino-acid biosynthesis; L-valine biosynthesis; L-valine from pyruvate: step 2/4.</text>
</comment>
<dbReference type="FunFam" id="3.40.50.720:FF:000023">
    <property type="entry name" value="Ketol-acid reductoisomerase (NADP(+))"/>
    <property type="match status" value="1"/>
</dbReference>
<dbReference type="PROSITE" id="PS51851">
    <property type="entry name" value="KARI_C"/>
    <property type="match status" value="1"/>
</dbReference>